<organism evidence="3 4">
    <name type="scientific">Pararobbsia silviterrae</name>
    <dbReference type="NCBI Taxonomy" id="1792498"/>
    <lineage>
        <taxon>Bacteria</taxon>
        <taxon>Pseudomonadati</taxon>
        <taxon>Pseudomonadota</taxon>
        <taxon>Betaproteobacteria</taxon>
        <taxon>Burkholderiales</taxon>
        <taxon>Burkholderiaceae</taxon>
        <taxon>Pararobbsia</taxon>
    </lineage>
</organism>
<dbReference type="EMBL" id="RBZU01000001">
    <property type="protein sequence ID" value="RKP59395.1"/>
    <property type="molecule type" value="Genomic_DNA"/>
</dbReference>
<dbReference type="RefSeq" id="WP_121084243.1">
    <property type="nucleotide sequence ID" value="NZ_RBZU01000001.1"/>
</dbReference>
<dbReference type="Proteomes" id="UP000270342">
    <property type="component" value="Unassembled WGS sequence"/>
</dbReference>
<evidence type="ECO:0000259" key="2">
    <source>
        <dbReference type="Pfam" id="PF12804"/>
    </source>
</evidence>
<dbReference type="Pfam" id="PF12804">
    <property type="entry name" value="NTP_transf_3"/>
    <property type="match status" value="1"/>
</dbReference>
<dbReference type="InterPro" id="IPR029044">
    <property type="entry name" value="Nucleotide-diphossugar_trans"/>
</dbReference>
<proteinExistence type="predicted"/>
<dbReference type="PANTHER" id="PTHR43777">
    <property type="entry name" value="MOLYBDENUM COFACTOR CYTIDYLYLTRANSFERASE"/>
    <property type="match status" value="1"/>
</dbReference>
<evidence type="ECO:0000256" key="1">
    <source>
        <dbReference type="ARBA" id="ARBA00022842"/>
    </source>
</evidence>
<dbReference type="GO" id="GO:0016779">
    <property type="term" value="F:nucleotidyltransferase activity"/>
    <property type="evidence" value="ECO:0007669"/>
    <property type="project" value="UniProtKB-ARBA"/>
</dbReference>
<evidence type="ECO:0000313" key="4">
    <source>
        <dbReference type="Proteomes" id="UP000270342"/>
    </source>
</evidence>
<evidence type="ECO:0000313" key="3">
    <source>
        <dbReference type="EMBL" id="RKP59395.1"/>
    </source>
</evidence>
<keyword evidence="3" id="KW-0808">Transferase</keyword>
<sequence>MRHRESIRPDLPVGILLAAGRGARFDPAGARNKLTEPMPAGPTRGLPVAFVAARRLRSVLPRVVAVVRPGTESPEAARHSETLQKLLAEAGCEVVVSADAERGMNAALAAGVRASANPHGWLVALADMPAIAPATILEIAQTLVAPGARAEMIVAPRHAGRRGHPVGFGAAHEAALAALDGDDGARGLLDAVPVTLLDTLDAGVLRDIDTPSDLDAVAQI</sequence>
<keyword evidence="1" id="KW-0460">Magnesium</keyword>
<dbReference type="Gene3D" id="3.90.550.10">
    <property type="entry name" value="Spore Coat Polysaccharide Biosynthesis Protein SpsA, Chain A"/>
    <property type="match status" value="1"/>
</dbReference>
<keyword evidence="4" id="KW-1185">Reference proteome</keyword>
<dbReference type="InterPro" id="IPR025877">
    <property type="entry name" value="MobA-like_NTP_Trfase"/>
</dbReference>
<gene>
    <name evidence="3" type="ORF">D7S86_02960</name>
</gene>
<dbReference type="SUPFAM" id="SSF53448">
    <property type="entry name" value="Nucleotide-diphospho-sugar transferases"/>
    <property type="match status" value="1"/>
</dbReference>
<protein>
    <submittedName>
        <fullName evidence="3">Nucleotidyltransferase family protein</fullName>
    </submittedName>
</protein>
<reference evidence="3 4" key="1">
    <citation type="submission" date="2018-10" db="EMBL/GenBank/DDBJ databases">
        <title>Robbsia sp. DHC34, isolated from soil.</title>
        <authorList>
            <person name="Gao Z.-H."/>
            <person name="Qiu L.-H."/>
        </authorList>
    </citation>
    <scope>NUCLEOTIDE SEQUENCE [LARGE SCALE GENOMIC DNA]</scope>
    <source>
        <strain evidence="3 4">DHC34</strain>
    </source>
</reference>
<dbReference type="OrthoDB" id="5298793at2"/>
<dbReference type="CDD" id="cd04182">
    <property type="entry name" value="GT_2_like_f"/>
    <property type="match status" value="1"/>
</dbReference>
<dbReference type="AlphaFoldDB" id="A0A494YB48"/>
<dbReference type="PANTHER" id="PTHR43777:SF1">
    <property type="entry name" value="MOLYBDENUM COFACTOR CYTIDYLYLTRANSFERASE"/>
    <property type="match status" value="1"/>
</dbReference>
<name>A0A494YB48_9BURK</name>
<feature type="domain" description="MobA-like NTP transferase" evidence="2">
    <location>
        <begin position="14"/>
        <end position="191"/>
    </location>
</feature>
<comment type="caution">
    <text evidence="3">The sequence shown here is derived from an EMBL/GenBank/DDBJ whole genome shotgun (WGS) entry which is preliminary data.</text>
</comment>
<accession>A0A494YB48</accession>